<sequence length="74" mass="8335">MLKIWHRLFQSPSPRTPELTGEIDEIVVDLRPAATPYRICVKIELGPATADAEVVGTPVEKEGLKKNRNRKLLK</sequence>
<dbReference type="Proteomes" id="UP001154282">
    <property type="component" value="Unassembled WGS sequence"/>
</dbReference>
<name>A0AAV0L228_9ROSI</name>
<dbReference type="EMBL" id="CAMGYJ010000006">
    <property type="protein sequence ID" value="CAI0427710.1"/>
    <property type="molecule type" value="Genomic_DNA"/>
</dbReference>
<accession>A0AAV0L228</accession>
<organism evidence="1 2">
    <name type="scientific">Linum tenue</name>
    <dbReference type="NCBI Taxonomy" id="586396"/>
    <lineage>
        <taxon>Eukaryota</taxon>
        <taxon>Viridiplantae</taxon>
        <taxon>Streptophyta</taxon>
        <taxon>Embryophyta</taxon>
        <taxon>Tracheophyta</taxon>
        <taxon>Spermatophyta</taxon>
        <taxon>Magnoliopsida</taxon>
        <taxon>eudicotyledons</taxon>
        <taxon>Gunneridae</taxon>
        <taxon>Pentapetalae</taxon>
        <taxon>rosids</taxon>
        <taxon>fabids</taxon>
        <taxon>Malpighiales</taxon>
        <taxon>Linaceae</taxon>
        <taxon>Linum</taxon>
    </lineage>
</organism>
<gene>
    <name evidence="1" type="ORF">LITE_LOCUS21311</name>
</gene>
<keyword evidence="2" id="KW-1185">Reference proteome</keyword>
<dbReference type="AlphaFoldDB" id="A0AAV0L228"/>
<comment type="caution">
    <text evidence="1">The sequence shown here is derived from an EMBL/GenBank/DDBJ whole genome shotgun (WGS) entry which is preliminary data.</text>
</comment>
<reference evidence="1" key="1">
    <citation type="submission" date="2022-08" db="EMBL/GenBank/DDBJ databases">
        <authorList>
            <person name="Gutierrez-Valencia J."/>
        </authorList>
    </citation>
    <scope>NUCLEOTIDE SEQUENCE</scope>
</reference>
<proteinExistence type="predicted"/>
<evidence type="ECO:0000313" key="1">
    <source>
        <dbReference type="EMBL" id="CAI0427710.1"/>
    </source>
</evidence>
<evidence type="ECO:0000313" key="2">
    <source>
        <dbReference type="Proteomes" id="UP001154282"/>
    </source>
</evidence>
<protein>
    <submittedName>
        <fullName evidence="1">Uncharacterized protein</fullName>
    </submittedName>
</protein>